<keyword evidence="3" id="KW-0418">Kinase</keyword>
<name>D9MPA4_9BACT</name>
<dbReference type="InterPro" id="IPR016188">
    <property type="entry name" value="PurM-like_N"/>
</dbReference>
<evidence type="ECO:0000256" key="1">
    <source>
        <dbReference type="ARBA" id="ARBA00022679"/>
    </source>
</evidence>
<keyword evidence="1" id="KW-0808">Transferase</keyword>
<evidence type="ECO:0000313" key="8">
    <source>
        <dbReference type="EMBL" id="ADI87793.1"/>
    </source>
</evidence>
<feature type="domain" description="PurM-like N-terminal" evidence="6">
    <location>
        <begin position="35"/>
        <end position="141"/>
    </location>
</feature>
<evidence type="ECO:0000256" key="3">
    <source>
        <dbReference type="ARBA" id="ARBA00022777"/>
    </source>
</evidence>
<accession>D9MPA4</accession>
<keyword evidence="5" id="KW-0711">Selenium</keyword>
<evidence type="ECO:0000256" key="2">
    <source>
        <dbReference type="ARBA" id="ARBA00022741"/>
    </source>
</evidence>
<evidence type="ECO:0000256" key="5">
    <source>
        <dbReference type="ARBA" id="ARBA00023266"/>
    </source>
</evidence>
<proteinExistence type="predicted"/>
<dbReference type="GO" id="GO:0016260">
    <property type="term" value="P:selenocysteine biosynthetic process"/>
    <property type="evidence" value="ECO:0007669"/>
    <property type="project" value="TreeGrafter"/>
</dbReference>
<keyword evidence="2" id="KW-0547">Nucleotide-binding</keyword>
<dbReference type="PANTHER" id="PTHR10256">
    <property type="entry name" value="SELENIDE, WATER DIKINASE"/>
    <property type="match status" value="1"/>
</dbReference>
<evidence type="ECO:0000256" key="4">
    <source>
        <dbReference type="ARBA" id="ARBA00022840"/>
    </source>
</evidence>
<dbReference type="Gene3D" id="3.30.1330.10">
    <property type="entry name" value="PurM-like, N-terminal domain"/>
    <property type="match status" value="1"/>
</dbReference>
<evidence type="ECO:0000259" key="6">
    <source>
        <dbReference type="Pfam" id="PF00586"/>
    </source>
</evidence>
<evidence type="ECO:0000259" key="7">
    <source>
        <dbReference type="Pfam" id="PF02769"/>
    </source>
</evidence>
<dbReference type="InterPro" id="IPR036921">
    <property type="entry name" value="PurM-like_N_sf"/>
</dbReference>
<dbReference type="SUPFAM" id="SSF56042">
    <property type="entry name" value="PurM C-terminal domain-like"/>
    <property type="match status" value="1"/>
</dbReference>
<dbReference type="AlphaFoldDB" id="D9MPA4"/>
<dbReference type="EMBL" id="HM454283">
    <property type="protein sequence ID" value="ADI87793.1"/>
    <property type="molecule type" value="Genomic_DNA"/>
</dbReference>
<dbReference type="SUPFAM" id="SSF55326">
    <property type="entry name" value="PurM N-terminal domain-like"/>
    <property type="match status" value="1"/>
</dbReference>
<dbReference type="Gene3D" id="3.90.650.10">
    <property type="entry name" value="PurM-like C-terminal domain"/>
    <property type="match status" value="1"/>
</dbReference>
<dbReference type="GO" id="GO:0005737">
    <property type="term" value="C:cytoplasm"/>
    <property type="evidence" value="ECO:0007669"/>
    <property type="project" value="TreeGrafter"/>
</dbReference>
<feature type="domain" description="PurM-like C-terminal" evidence="7">
    <location>
        <begin position="154"/>
        <end position="323"/>
    </location>
</feature>
<organism evidence="8">
    <name type="scientific">uncultured Nitrospirae bacterium MY4-5C</name>
    <dbReference type="NCBI Taxonomy" id="798580"/>
    <lineage>
        <taxon>Bacteria</taxon>
        <taxon>Pseudomonadati</taxon>
        <taxon>Nitrospirota</taxon>
        <taxon>environmental samples</taxon>
    </lineage>
</organism>
<sequence>MGPADLEDVIHSIRGETLESLGAADAHTTVLVGPGDDAGVYLIGDTAIVETVDFITPLVNDPFTFGEISAANSLSDIYAMGGRPVAALAIAAFPSCTYNTEVLKAILQGALKTIKRAGAVLIGGHSLDDQELKFGLSVTGTIDKNRILRAGGAQAGDIIILTKPIGIGILTTALKRSTFGDDHIAEAVRWMTTLNMEASMLALKAGATACTDVTGFGLLGHTYNMVRNTQIDIIMDADTVPLLEGVVELAEEGMCPDRAYKNLKYLSDKVLFAGAVNMQQRLIMSDPQTSGGLLVALKEEHLGVFREAGAYYAVIGKVVKGSGKIAVERKKC</sequence>
<dbReference type="Pfam" id="PF00586">
    <property type="entry name" value="AIRS"/>
    <property type="match status" value="1"/>
</dbReference>
<keyword evidence="4" id="KW-0067">ATP-binding</keyword>
<dbReference type="GO" id="GO:0005524">
    <property type="term" value="F:ATP binding"/>
    <property type="evidence" value="ECO:0007669"/>
    <property type="project" value="UniProtKB-KW"/>
</dbReference>
<protein>
    <submittedName>
        <fullName evidence="8">Selenophosphate synthase SelD</fullName>
    </submittedName>
</protein>
<dbReference type="CDD" id="cd02195">
    <property type="entry name" value="SelD"/>
    <property type="match status" value="1"/>
</dbReference>
<reference evidence="8" key="1">
    <citation type="journal article" date="2011" name="Appl. Environ. Microbiol.">
        <title>Metagenomic analysis reveals unexpected subgenomic diversity of magnetotactic bacteria within the phylum Nitrospirae.</title>
        <authorList>
            <person name="Lin W."/>
            <person name="Jogler C."/>
            <person name="Schuler D."/>
            <person name="Pan Y."/>
        </authorList>
    </citation>
    <scope>NUCLEOTIDE SEQUENCE</scope>
</reference>
<dbReference type="GO" id="GO:0004756">
    <property type="term" value="F:selenide, water dikinase activity"/>
    <property type="evidence" value="ECO:0007669"/>
    <property type="project" value="TreeGrafter"/>
</dbReference>
<gene>
    <name evidence="8" type="primary">selD</name>
    <name evidence="8" type="ORF">LW5_0350</name>
</gene>
<dbReference type="InterPro" id="IPR010918">
    <property type="entry name" value="PurM-like_C_dom"/>
</dbReference>
<dbReference type="InterPro" id="IPR036676">
    <property type="entry name" value="PurM-like_C_sf"/>
</dbReference>
<dbReference type="Pfam" id="PF02769">
    <property type="entry name" value="AIRS_C"/>
    <property type="match status" value="1"/>
</dbReference>
<dbReference type="PANTHER" id="PTHR10256:SF0">
    <property type="entry name" value="INACTIVE SELENIDE, WATER DIKINASE-LIKE PROTEIN-RELATED"/>
    <property type="match status" value="1"/>
</dbReference>
<dbReference type="PIRSF" id="PIRSF036407">
    <property type="entry name" value="Selenphspht_syn"/>
    <property type="match status" value="1"/>
</dbReference>
<dbReference type="NCBIfam" id="TIGR00476">
    <property type="entry name" value="selD"/>
    <property type="match status" value="1"/>
</dbReference>
<dbReference type="InterPro" id="IPR004536">
    <property type="entry name" value="SPS/SelD"/>
</dbReference>